<feature type="compositionally biased region" description="Polar residues" evidence="10">
    <location>
        <begin position="1252"/>
        <end position="1262"/>
    </location>
</feature>
<feature type="region of interest" description="Disordered" evidence="10">
    <location>
        <begin position="1237"/>
        <end position="1279"/>
    </location>
</feature>
<feature type="compositionally biased region" description="Low complexity" evidence="10">
    <location>
        <begin position="267"/>
        <end position="283"/>
    </location>
</feature>
<gene>
    <name evidence="13 14" type="primary">LOC106056291</name>
</gene>
<feature type="compositionally biased region" description="Low complexity" evidence="10">
    <location>
        <begin position="1377"/>
        <end position="1388"/>
    </location>
</feature>
<dbReference type="KEGG" id="bgt:106056291"/>
<evidence type="ECO:0000256" key="7">
    <source>
        <dbReference type="ARBA" id="ARBA00022943"/>
    </source>
</evidence>
<evidence type="ECO:0000256" key="10">
    <source>
        <dbReference type="SAM" id="MobiDB-lite"/>
    </source>
</evidence>
<dbReference type="SMART" id="SM00233">
    <property type="entry name" value="PH"/>
    <property type="match status" value="1"/>
</dbReference>
<feature type="compositionally biased region" description="Low complexity" evidence="10">
    <location>
        <begin position="555"/>
        <end position="567"/>
    </location>
</feature>
<dbReference type="GeneID" id="106056291"/>
<feature type="region of interest" description="Disordered" evidence="10">
    <location>
        <begin position="824"/>
        <end position="922"/>
    </location>
</feature>
<evidence type="ECO:0000256" key="2">
    <source>
        <dbReference type="ARBA" id="ARBA00015710"/>
    </source>
</evidence>
<dbReference type="SUPFAM" id="SSF50729">
    <property type="entry name" value="PH domain-like"/>
    <property type="match status" value="2"/>
</dbReference>
<feature type="region of interest" description="Disordered" evidence="10">
    <location>
        <begin position="703"/>
        <end position="740"/>
    </location>
</feature>
<feature type="compositionally biased region" description="Low complexity" evidence="10">
    <location>
        <begin position="1760"/>
        <end position="1770"/>
    </location>
</feature>
<feature type="region of interest" description="Disordered" evidence="10">
    <location>
        <begin position="497"/>
        <end position="521"/>
    </location>
</feature>
<feature type="region of interest" description="Disordered" evidence="10">
    <location>
        <begin position="1940"/>
        <end position="1969"/>
    </location>
</feature>
<dbReference type="Proteomes" id="UP001165740">
    <property type="component" value="Chromosome 17"/>
</dbReference>
<name>A0A9W2Z7H8_BIOGL</name>
<feature type="region of interest" description="Disordered" evidence="10">
    <location>
        <begin position="1625"/>
        <end position="1780"/>
    </location>
</feature>
<evidence type="ECO:0000256" key="5">
    <source>
        <dbReference type="ARBA" id="ARBA00022737"/>
    </source>
</evidence>
<dbReference type="GO" id="GO:0005886">
    <property type="term" value="C:plasma membrane"/>
    <property type="evidence" value="ECO:0007669"/>
    <property type="project" value="TreeGrafter"/>
</dbReference>
<dbReference type="OMA" id="VWQVTLQ"/>
<feature type="compositionally biased region" description="Polar residues" evidence="10">
    <location>
        <begin position="1549"/>
        <end position="1558"/>
    </location>
</feature>
<feature type="region of interest" description="Disordered" evidence="10">
    <location>
        <begin position="1369"/>
        <end position="1388"/>
    </location>
</feature>
<dbReference type="RefSeq" id="XP_013068421.2">
    <property type="nucleotide sequence ID" value="XM_013212967.2"/>
</dbReference>
<dbReference type="PANTHER" id="PTHR10614:SF13">
    <property type="entry name" value="INSULIN RECEPTOR SUBSTRATE 1"/>
    <property type="match status" value="1"/>
</dbReference>
<feature type="region of interest" description="Disordered" evidence="10">
    <location>
        <begin position="1845"/>
        <end position="1885"/>
    </location>
</feature>
<feature type="region of interest" description="Disordered" evidence="10">
    <location>
        <begin position="368"/>
        <end position="400"/>
    </location>
</feature>
<dbReference type="PRINTS" id="PR00628">
    <property type="entry name" value="INSULINRSI"/>
</dbReference>
<dbReference type="InterPro" id="IPR002404">
    <property type="entry name" value="IRS_PTB"/>
</dbReference>
<dbReference type="Pfam" id="PF00169">
    <property type="entry name" value="PH"/>
    <property type="match status" value="1"/>
</dbReference>
<feature type="region of interest" description="Disordered" evidence="10">
    <location>
        <begin position="667"/>
        <end position="691"/>
    </location>
</feature>
<feature type="compositionally biased region" description="Polar residues" evidence="10">
    <location>
        <begin position="285"/>
        <end position="295"/>
    </location>
</feature>
<keyword evidence="3" id="KW-0597">Phosphoprotein</keyword>
<dbReference type="OrthoDB" id="946068at2759"/>
<feature type="compositionally biased region" description="Low complexity" evidence="10">
    <location>
        <begin position="1736"/>
        <end position="1750"/>
    </location>
</feature>
<evidence type="ECO:0000313" key="12">
    <source>
        <dbReference type="Proteomes" id="UP001165740"/>
    </source>
</evidence>
<keyword evidence="4" id="KW-0341">Growth regulation</keyword>
<feature type="compositionally biased region" description="Polar residues" evidence="10">
    <location>
        <begin position="1666"/>
        <end position="1686"/>
    </location>
</feature>
<evidence type="ECO:0000259" key="11">
    <source>
        <dbReference type="PROSITE" id="PS50003"/>
    </source>
</evidence>
<evidence type="ECO:0000256" key="8">
    <source>
        <dbReference type="ARBA" id="ARBA00033282"/>
    </source>
</evidence>
<feature type="compositionally biased region" description="Low complexity" evidence="10">
    <location>
        <begin position="854"/>
        <end position="866"/>
    </location>
</feature>
<protein>
    <recommendedName>
        <fullName evidence="2">Insulin receptor substrate 1</fullName>
    </recommendedName>
    <alternativeName>
        <fullName evidence="8">Protein chico</fullName>
    </alternativeName>
</protein>
<dbReference type="PROSITE" id="PS50003">
    <property type="entry name" value="PH_DOMAIN"/>
    <property type="match status" value="1"/>
</dbReference>
<dbReference type="SMART" id="SM00310">
    <property type="entry name" value="PTBI"/>
    <property type="match status" value="1"/>
</dbReference>
<comment type="function">
    <text evidence="9">Activates phosphatidylinositol 3-kinase when bound to the regulatory p85 subunit. May mediate the control of various cellular processes by insulin-like peptides. When phosphorylated by the insulin receptor binds specifically to various cellular proteins containing SH2 domains. Involved in control of cell proliferation, cell size, and body and organ growth throughout development. Also has a role in a signaling pathway controlling the physiological response required to endure periods of low nutrient conditions. Insulin/insulin-like growth factor (IGF) signaling pathway has a role in regulating aging and is necessary in the ovary for vitellogenic maturation.</text>
</comment>
<dbReference type="GO" id="GO:0005829">
    <property type="term" value="C:cytosol"/>
    <property type="evidence" value="ECO:0007669"/>
    <property type="project" value="TreeGrafter"/>
</dbReference>
<dbReference type="InterPro" id="IPR011993">
    <property type="entry name" value="PH-like_dom_sf"/>
</dbReference>
<feature type="region of interest" description="Disordered" evidence="10">
    <location>
        <begin position="548"/>
        <end position="619"/>
    </location>
</feature>
<evidence type="ECO:0000256" key="1">
    <source>
        <dbReference type="ARBA" id="ARBA00011440"/>
    </source>
</evidence>
<feature type="domain" description="PH" evidence="11">
    <location>
        <begin position="29"/>
        <end position="131"/>
    </location>
</feature>
<evidence type="ECO:0000256" key="4">
    <source>
        <dbReference type="ARBA" id="ARBA00022604"/>
    </source>
</evidence>
<dbReference type="RefSeq" id="XP_055870948.1">
    <property type="nucleotide sequence ID" value="XM_056014973.1"/>
</dbReference>
<dbReference type="InterPro" id="IPR039011">
    <property type="entry name" value="IRS"/>
</dbReference>
<feature type="compositionally biased region" description="Low complexity" evidence="10">
    <location>
        <begin position="1865"/>
        <end position="1882"/>
    </location>
</feature>
<feature type="region of interest" description="Disordered" evidence="10">
    <location>
        <begin position="1546"/>
        <end position="1566"/>
    </location>
</feature>
<keyword evidence="6" id="KW-0221">Differentiation</keyword>
<dbReference type="GO" id="GO:0005158">
    <property type="term" value="F:insulin receptor binding"/>
    <property type="evidence" value="ECO:0007669"/>
    <property type="project" value="InterPro"/>
</dbReference>
<feature type="compositionally biased region" description="Polar residues" evidence="10">
    <location>
        <begin position="1698"/>
        <end position="1717"/>
    </location>
</feature>
<sequence>MFTFEKMDFDQHSLRSNTSHRNFERPGSDIKKKGYMKKMKTMKKKFFVLRSTSSSGPARLEYYDSEKKFNSGTSAKHPIHLHTCFNINKKSDSKHGKWGIVLYSKDECFTVLTESETEQNSWLELMLEYQSEYLPCGDVRDHYDHVWSINVHTKCLIPKGQYRLCLNENTLSLFKTNKYQPEYNIHLSTIRSIATTDNSFGVEVGKHAPMGEGEFTFVVEDASVAKDMHSILLSYMNAAATKLAQLSIGRRRLDSHTSSPGRRSEQPSSRPHSCFPSSSSWQPVASPTSPNNPIDNLQPIMRPRTNTAESRYSHTEDKMEVVFPLVTTDMDPVSMVPPDMSPPSSPNHLDEQVQEYYEMDNLKNAQMTTSTSQESTYLNMASSSHSQKETVPTNSQTVTAQSQPDTYMTMGSNSQPQGYTHSQGSLTGCPGMVAATAHHGTAPIPMHSFSESHHSTLPTVREGGSNEGYLPMEMPNSLSSSTGILRPEPAKCMLSDDTAGLPPRTYSLGSRPVSKKDQGYMEMGPRGGVNDMSRATSAPHIINNLKARKEHSMGSPSQSASPLSASLKSDDSDSFMEYMPMRPRTASDSFNYRPRTSSFGKLQPMSRPRSSSHGQGTRPVKYSKLIMEQSRLALEPQHRLSQESSLLGSFESLRVSSESLRKMGHDIRKKTGSNASDYAEMRSTPSPQFKVEVDPGYMTMQLGTTQRKSSPHRIRSDSSSSSRRSEVISERSYQQAGLKETNDYADMAPLNAQAGGGDSYMTMEYNQQHSSSLVDKRPVSFISPSSSVQPQTDSAYFNMDMDSLKHGDNSRSASLENVDTYVVYDPQQPVSNKLRTGSVGARDKKISRPARKASSVSMSSSSPTSSGIFLPPTTTSASTSTRTGGSSDSIRKTSRQSSMEKNASLGKDFRKKSGSMGSKPSNVKAFFTDREHQASLSAVQPKKPLDDPDDEYIEFSPTVTLGDGDHPPHTKTQSVSQFFKTVQQSSSKAQQPGRAEDEAYTEYNPALPPVSKALPVKPLNAPTVKGGVLPSSVPQAKHVSAKVVPEYVGFKPSTNPPPALTGGGYQSGAVSAQDYVGFEPEAIHGQHCGGYQPGLMQGQQCGSFQPGTMHGQQYVGYQPGTMHGQQCGSHQSGALHTQQFVGYQSVTPYGQQCGNFQPGAIQGQQKYQPMTMHGQQCVGCQPVAMPGQHYVGNQQVQLCSGYQPGAKQAQDYVSYNPATDQTQDHPSRQSSAMPLQDYISYNPGTVPAQDNAGRQSSASPAQNYVGYNPGTVPAQDTAGHQSSAIPAQSYIGCKPATISAQQCVVSKSGVVPPRQCNSFQQGTVLVHNSVSYQQGQSPALDYVDYQPGKAASQSFAGTTTQQLTTVAKDQTSGQAKPTTAFPFFPLPLTRKSPEVQSDGQEYVGFEPGKNASLNYTAPGATVSYIQIPVVTDKSVPKQPTCSSQSDSSRMSSVDTKSNVMKSSTPESGSSSHSSVISSTQPAVITLAPLSSGQSPCLHDTVKQPCDKSCSSSSGCVPLITAKAATPTQHIPQLTSSSSQQCVTIEGPQVSKNSPSQVSKSEEESQYLSFNPAAPETIFEPHLNIVPAKVVCVISDKATKLADLRIDVSSEIPNITQSAKAYFHRQLSGSDSSSQSLSQQSATSSPSHHPSPDRSKLCDTIPDHTPSPETLNNCNQAPNSQSFFQGDNNKRHKHLSGPEITSPTPASSRQKHPSGSSQKNRKILSDTEKSFIKIGKSDSLSSNSSDTTCSSKGRRRRASGEKSSGSSTEKSPMSPNKGSGVEFFCGEASPTFGKSLEAKMVVVEAKIRHSVGDVTSLISTVTKDGHVLSLGDMTAAINKDGHGLVRPGSTPCMQNLESNPDACNRSTGSDPTSSGGSHFSSSSRSRHSIPDLGFFQQVASNSEQKANSSSGSGESCGNEAGFKPLNYLSLDLSISEGQGDADWKLTRCKSRNSSDADERQPPLSYAEIDFVRSQSLNKGKSLTTAGGDKS</sequence>
<feature type="region of interest" description="Disordered" evidence="10">
    <location>
        <begin position="1434"/>
        <end position="1476"/>
    </location>
</feature>
<reference evidence="13 14" key="1">
    <citation type="submission" date="2025-04" db="UniProtKB">
        <authorList>
            <consortium name="RefSeq"/>
        </authorList>
    </citation>
    <scope>IDENTIFICATION</scope>
</reference>
<keyword evidence="5" id="KW-0677">Repeat</keyword>
<evidence type="ECO:0000313" key="14">
    <source>
        <dbReference type="RefSeq" id="XP_055870948.1"/>
    </source>
</evidence>
<evidence type="ECO:0000256" key="9">
    <source>
        <dbReference type="ARBA" id="ARBA00046145"/>
    </source>
</evidence>
<feature type="compositionally biased region" description="Low complexity" evidence="10">
    <location>
        <begin position="873"/>
        <end position="888"/>
    </location>
</feature>
<evidence type="ECO:0000256" key="3">
    <source>
        <dbReference type="ARBA" id="ARBA00022553"/>
    </source>
</evidence>
<dbReference type="GO" id="GO:0008286">
    <property type="term" value="P:insulin receptor signaling pathway"/>
    <property type="evidence" value="ECO:0007669"/>
    <property type="project" value="InterPro"/>
</dbReference>
<feature type="compositionally biased region" description="Low complexity" evidence="10">
    <location>
        <begin position="1442"/>
        <end position="1476"/>
    </location>
</feature>
<dbReference type="Pfam" id="PF02174">
    <property type="entry name" value="IRS"/>
    <property type="match status" value="1"/>
</dbReference>
<evidence type="ECO:0000313" key="13">
    <source>
        <dbReference type="RefSeq" id="XP_013068421.2"/>
    </source>
</evidence>
<proteinExistence type="predicted"/>
<dbReference type="Gene3D" id="2.30.29.30">
    <property type="entry name" value="Pleckstrin-homology domain (PH domain)/Phosphotyrosine-binding domain (PTB)"/>
    <property type="match status" value="2"/>
</dbReference>
<feature type="compositionally biased region" description="Low complexity" evidence="10">
    <location>
        <begin position="1625"/>
        <end position="1647"/>
    </location>
</feature>
<keyword evidence="7" id="KW-0896">Oogenesis</keyword>
<dbReference type="GO" id="GO:0043548">
    <property type="term" value="F:phosphatidylinositol 3-kinase binding"/>
    <property type="evidence" value="ECO:0007669"/>
    <property type="project" value="TreeGrafter"/>
</dbReference>
<accession>A0A9W2Z7H8</accession>
<organism evidence="12 14">
    <name type="scientific">Biomphalaria glabrata</name>
    <name type="common">Bloodfluke planorb</name>
    <name type="synonym">Freshwater snail</name>
    <dbReference type="NCBI Taxonomy" id="6526"/>
    <lineage>
        <taxon>Eukaryota</taxon>
        <taxon>Metazoa</taxon>
        <taxon>Spiralia</taxon>
        <taxon>Lophotrochozoa</taxon>
        <taxon>Mollusca</taxon>
        <taxon>Gastropoda</taxon>
        <taxon>Heterobranchia</taxon>
        <taxon>Euthyneura</taxon>
        <taxon>Panpulmonata</taxon>
        <taxon>Hygrophila</taxon>
        <taxon>Lymnaeoidea</taxon>
        <taxon>Planorbidae</taxon>
        <taxon>Biomphalaria</taxon>
    </lineage>
</organism>
<feature type="region of interest" description="Disordered" evidence="10">
    <location>
        <begin position="251"/>
        <end position="301"/>
    </location>
</feature>
<evidence type="ECO:0000256" key="6">
    <source>
        <dbReference type="ARBA" id="ARBA00022782"/>
    </source>
</evidence>
<dbReference type="GO" id="GO:0048477">
    <property type="term" value="P:oogenesis"/>
    <property type="evidence" value="ECO:0007669"/>
    <property type="project" value="UniProtKB-KW"/>
</dbReference>
<dbReference type="InterPro" id="IPR001849">
    <property type="entry name" value="PH_domain"/>
</dbReference>
<feature type="compositionally biased region" description="Polar residues" evidence="10">
    <location>
        <begin position="586"/>
        <end position="600"/>
    </location>
</feature>
<dbReference type="PANTHER" id="PTHR10614">
    <property type="entry name" value="INSULIN RECEPTOR SUBSTRATE"/>
    <property type="match status" value="1"/>
</dbReference>
<dbReference type="SMART" id="SM01244">
    <property type="entry name" value="IRS"/>
    <property type="match status" value="1"/>
</dbReference>
<keyword evidence="12" id="KW-1185">Reference proteome</keyword>
<comment type="subunit">
    <text evidence="1">Bindings to phosphatidylinositol 3-kinase and SHP2.</text>
</comment>